<organism evidence="2 3">
    <name type="scientific">Halogranum amylolyticum</name>
    <dbReference type="NCBI Taxonomy" id="660520"/>
    <lineage>
        <taxon>Archaea</taxon>
        <taxon>Methanobacteriati</taxon>
        <taxon>Methanobacteriota</taxon>
        <taxon>Stenosarchaea group</taxon>
        <taxon>Halobacteria</taxon>
        <taxon>Halobacteriales</taxon>
        <taxon>Haloferacaceae</taxon>
    </lineage>
</organism>
<dbReference type="Proteomes" id="UP000199126">
    <property type="component" value="Unassembled WGS sequence"/>
</dbReference>
<protein>
    <submittedName>
        <fullName evidence="2">Uncharacterized protein</fullName>
    </submittedName>
</protein>
<dbReference type="AlphaFoldDB" id="A0A1H8V796"/>
<dbReference type="EMBL" id="FODV01000014">
    <property type="protein sequence ID" value="SEP11330.1"/>
    <property type="molecule type" value="Genomic_DNA"/>
</dbReference>
<reference evidence="3" key="1">
    <citation type="submission" date="2016-10" db="EMBL/GenBank/DDBJ databases">
        <authorList>
            <person name="Varghese N."/>
            <person name="Submissions S."/>
        </authorList>
    </citation>
    <scope>NUCLEOTIDE SEQUENCE [LARGE SCALE GENOMIC DNA]</scope>
    <source>
        <strain evidence="3">CGMCC 1.10121</strain>
    </source>
</reference>
<evidence type="ECO:0000313" key="3">
    <source>
        <dbReference type="Proteomes" id="UP000199126"/>
    </source>
</evidence>
<gene>
    <name evidence="2" type="ORF">SAMN04487948_114117</name>
</gene>
<evidence type="ECO:0000256" key="1">
    <source>
        <dbReference type="SAM" id="MobiDB-lite"/>
    </source>
</evidence>
<accession>A0A1H8V796</accession>
<proteinExistence type="predicted"/>
<sequence>MALEQYDVKNYLCVEVYCSVQPRPLTIKFDSGLVDSDSPRLRLRRVCDTVDQLLYLLGNRLRRAFDAEEMQNRFCLAKRQTVSMESDSKRSNGRPQKPPHWAVPATDVVSSSNAT</sequence>
<evidence type="ECO:0000313" key="2">
    <source>
        <dbReference type="EMBL" id="SEP11330.1"/>
    </source>
</evidence>
<feature type="region of interest" description="Disordered" evidence="1">
    <location>
        <begin position="82"/>
        <end position="115"/>
    </location>
</feature>
<keyword evidence="3" id="KW-1185">Reference proteome</keyword>
<name>A0A1H8V796_9EURY</name>